<evidence type="ECO:0000256" key="2">
    <source>
        <dbReference type="ARBA" id="ARBA00007671"/>
    </source>
</evidence>
<dbReference type="EMBL" id="PVTR01000001">
    <property type="protein sequence ID" value="PRY90387.1"/>
    <property type="molecule type" value="Genomic_DNA"/>
</dbReference>
<evidence type="ECO:0000256" key="5">
    <source>
        <dbReference type="ARBA" id="ARBA00023277"/>
    </source>
</evidence>
<dbReference type="RefSeq" id="WP_106131648.1">
    <property type="nucleotide sequence ID" value="NZ_PVTR01000001.1"/>
</dbReference>
<keyword evidence="4" id="KW-0378">Hydrolase</keyword>
<comment type="catalytic activity">
    <reaction evidence="1">
        <text>Hydrolysis of terminal non-reducing beta-D-fructofuranoside residues in beta-D-fructofuranosides.</text>
        <dbReference type="EC" id="3.2.1.26"/>
    </reaction>
</comment>
<organism evidence="7 8">
    <name type="scientific">Mongoliibacter ruber</name>
    <dbReference type="NCBI Taxonomy" id="1750599"/>
    <lineage>
        <taxon>Bacteria</taxon>
        <taxon>Pseudomonadati</taxon>
        <taxon>Bacteroidota</taxon>
        <taxon>Cytophagia</taxon>
        <taxon>Cytophagales</taxon>
        <taxon>Cyclobacteriaceae</taxon>
        <taxon>Mongoliibacter</taxon>
    </lineage>
</organism>
<evidence type="ECO:0000256" key="3">
    <source>
        <dbReference type="ARBA" id="ARBA00012758"/>
    </source>
</evidence>
<dbReference type="Gene3D" id="1.50.10.10">
    <property type="match status" value="1"/>
</dbReference>
<dbReference type="EC" id="3.2.1.26" evidence="3"/>
<evidence type="ECO:0000256" key="4">
    <source>
        <dbReference type="ARBA" id="ARBA00022801"/>
    </source>
</evidence>
<dbReference type="InterPro" id="IPR008928">
    <property type="entry name" value="6-hairpin_glycosidase_sf"/>
</dbReference>
<keyword evidence="5" id="KW-0119">Carbohydrate metabolism</keyword>
<gene>
    <name evidence="7" type="ORF">CLW00_10146</name>
</gene>
<reference evidence="7 8" key="1">
    <citation type="submission" date="2018-03" db="EMBL/GenBank/DDBJ databases">
        <title>Genomic Encyclopedia of Archaeal and Bacterial Type Strains, Phase II (KMG-II): from individual species to whole genera.</title>
        <authorList>
            <person name="Goeker M."/>
        </authorList>
    </citation>
    <scope>NUCLEOTIDE SEQUENCE [LARGE SCALE GENOMIC DNA]</scope>
    <source>
        <strain evidence="7 8">DSM 27929</strain>
    </source>
</reference>
<evidence type="ECO:0000313" key="8">
    <source>
        <dbReference type="Proteomes" id="UP000238157"/>
    </source>
</evidence>
<sequence>MDIQVANEKALNLMRKASHRSGFLASALPKDNYQRVWARDGVITGIAALSSREEDLIYTFQQTLITLGNHISPQGHIPSNVDVMSSQVSYGGLAGRADTGTWWLIGLCLYVKYTGEKHILSRFEGEIENILNLYQAWEYNNRGLIYVPLAGDWADEYILHGYVLYDQVLRYAALRLCGQLMDRPSWIEKSEAIKLSISQNYLLHKDWKNAGIHIEAKKKLLAEKGPLPYLMASFHPAGYQAYFDFLGNALAMIFKIHPEPENCLNWATEKVGVLAPAFHPTIQKNDKDFYLLEQNFRFEFRNKPDEFHNGGIWPMVNGFWGLATYMHKGKTEAEVISQNIAELNKHNDWEFNECFNGKTHLPCGVPQCTWSAAGQVLLTNTIQKGFYLLD</sequence>
<comment type="similarity">
    <text evidence="2">Belongs to the glycosyl hydrolase 100 family.</text>
</comment>
<dbReference type="GO" id="GO:0004564">
    <property type="term" value="F:beta-fructofuranosidase activity"/>
    <property type="evidence" value="ECO:0007669"/>
    <property type="project" value="UniProtKB-EC"/>
</dbReference>
<dbReference type="SUPFAM" id="SSF48208">
    <property type="entry name" value="Six-hairpin glycosidases"/>
    <property type="match status" value="1"/>
</dbReference>
<name>A0A2T0WUN7_9BACT</name>
<keyword evidence="8" id="KW-1185">Reference proteome</keyword>
<accession>A0A2T0WUN7</accession>
<dbReference type="OrthoDB" id="49490at2"/>
<keyword evidence="6" id="KW-0326">Glycosidase</keyword>
<evidence type="ECO:0000256" key="6">
    <source>
        <dbReference type="ARBA" id="ARBA00023295"/>
    </source>
</evidence>
<comment type="caution">
    <text evidence="7">The sequence shown here is derived from an EMBL/GenBank/DDBJ whole genome shotgun (WGS) entry which is preliminary data.</text>
</comment>
<evidence type="ECO:0000313" key="7">
    <source>
        <dbReference type="EMBL" id="PRY90387.1"/>
    </source>
</evidence>
<dbReference type="GO" id="GO:0005975">
    <property type="term" value="P:carbohydrate metabolic process"/>
    <property type="evidence" value="ECO:0007669"/>
    <property type="project" value="InterPro"/>
</dbReference>
<dbReference type="AlphaFoldDB" id="A0A2T0WUN7"/>
<proteinExistence type="inferred from homology"/>
<dbReference type="Proteomes" id="UP000238157">
    <property type="component" value="Unassembled WGS sequence"/>
</dbReference>
<dbReference type="InterPro" id="IPR024746">
    <property type="entry name" value="Glyco_hydro_100"/>
</dbReference>
<dbReference type="InterPro" id="IPR012341">
    <property type="entry name" value="6hp_glycosidase-like_sf"/>
</dbReference>
<dbReference type="GO" id="GO:0033926">
    <property type="term" value="F:endo-alpha-N-acetylgalactosaminidase activity"/>
    <property type="evidence" value="ECO:0007669"/>
    <property type="project" value="InterPro"/>
</dbReference>
<evidence type="ECO:0000256" key="1">
    <source>
        <dbReference type="ARBA" id="ARBA00000094"/>
    </source>
</evidence>
<protein>
    <recommendedName>
        <fullName evidence="3">beta-fructofuranosidase</fullName>
        <ecNumber evidence="3">3.2.1.26</ecNumber>
    </recommendedName>
</protein>
<dbReference type="Pfam" id="PF12899">
    <property type="entry name" value="Glyco_hydro_100"/>
    <property type="match status" value="1"/>
</dbReference>